<keyword evidence="2" id="KW-0812">Transmembrane</keyword>
<feature type="region of interest" description="Disordered" evidence="1">
    <location>
        <begin position="1"/>
        <end position="26"/>
    </location>
</feature>
<proteinExistence type="predicted"/>
<dbReference type="AlphaFoldDB" id="A0A1I4IIL0"/>
<evidence type="ECO:0000256" key="2">
    <source>
        <dbReference type="SAM" id="Phobius"/>
    </source>
</evidence>
<dbReference type="EMBL" id="FOTW01000005">
    <property type="protein sequence ID" value="SFL54239.1"/>
    <property type="molecule type" value="Genomic_DNA"/>
</dbReference>
<keyword evidence="2" id="KW-1133">Transmembrane helix</keyword>
<dbReference type="RefSeq" id="WP_139236262.1">
    <property type="nucleotide sequence ID" value="NZ_FOTW01000005.1"/>
</dbReference>
<organism evidence="3 4">
    <name type="scientific">Rugamonas rubra</name>
    <dbReference type="NCBI Taxonomy" id="758825"/>
    <lineage>
        <taxon>Bacteria</taxon>
        <taxon>Pseudomonadati</taxon>
        <taxon>Pseudomonadota</taxon>
        <taxon>Betaproteobacteria</taxon>
        <taxon>Burkholderiales</taxon>
        <taxon>Oxalobacteraceae</taxon>
        <taxon>Telluria group</taxon>
        <taxon>Rugamonas</taxon>
    </lineage>
</organism>
<sequence>MANRRRRPPQPSGPEAPAPPAAPPAPASLKEKVAALSVFLAATGAIYYIVQLPVADFVDPADAALRLKAEGGETLLLRPPPASGGAASTLLTVLGEANEGVDVHVEDGALDAATAAELEQTWMLALPAKRGPINWTTAARGNGRSRIELALRAPPQGTGATGGPEVEFEQAGSGGAAALRVRVRNAVAVARLSVLLGDAAEAGGKPAVAERNVLRIGKAGALTLPGALPVGLEVGEGRAIVLVFPVGAPVSRLYLGEGAEGPGAGADTGVAVRDVGLRRRDGSYKWYACSASKGRLFPWPRAPGPDDCAASPTLRAHHLALAPEQVALRVDGAGFVVSDGVARGGDWLARLDRYKLPAALLGLCYSALANWVWQVCWVRRRRRA</sequence>
<reference evidence="3 4" key="1">
    <citation type="submission" date="2016-10" db="EMBL/GenBank/DDBJ databases">
        <authorList>
            <person name="de Groot N.N."/>
        </authorList>
    </citation>
    <scope>NUCLEOTIDE SEQUENCE [LARGE SCALE GENOMIC DNA]</scope>
    <source>
        <strain evidence="3 4">ATCC 43154</strain>
    </source>
</reference>
<dbReference type="STRING" id="758825.SAMN02982985_00595"/>
<accession>A0A1I4IIL0</accession>
<feature type="transmembrane region" description="Helical" evidence="2">
    <location>
        <begin position="358"/>
        <end position="378"/>
    </location>
</feature>
<keyword evidence="2" id="KW-0472">Membrane</keyword>
<feature type="compositionally biased region" description="Pro residues" evidence="1">
    <location>
        <begin position="9"/>
        <end position="26"/>
    </location>
</feature>
<keyword evidence="4" id="KW-1185">Reference proteome</keyword>
<evidence type="ECO:0000313" key="4">
    <source>
        <dbReference type="Proteomes" id="UP000199470"/>
    </source>
</evidence>
<evidence type="ECO:0000313" key="3">
    <source>
        <dbReference type="EMBL" id="SFL54239.1"/>
    </source>
</evidence>
<feature type="transmembrane region" description="Helical" evidence="2">
    <location>
        <begin position="33"/>
        <end position="50"/>
    </location>
</feature>
<name>A0A1I4IIL0_9BURK</name>
<gene>
    <name evidence="3" type="ORF">SAMN02982985_00595</name>
</gene>
<protein>
    <submittedName>
        <fullName evidence="3">Uncharacterized protein</fullName>
    </submittedName>
</protein>
<evidence type="ECO:0000256" key="1">
    <source>
        <dbReference type="SAM" id="MobiDB-lite"/>
    </source>
</evidence>
<dbReference type="Proteomes" id="UP000199470">
    <property type="component" value="Unassembled WGS sequence"/>
</dbReference>